<dbReference type="EMBL" id="JRRC01034421">
    <property type="protein sequence ID" value="KHF98271.1"/>
    <property type="molecule type" value="Genomic_DNA"/>
</dbReference>
<name>A0A0B0MD29_GOSAR</name>
<evidence type="ECO:0000313" key="1">
    <source>
        <dbReference type="EMBL" id="KHF98271.1"/>
    </source>
</evidence>
<dbReference type="Proteomes" id="UP000032142">
    <property type="component" value="Unassembled WGS sequence"/>
</dbReference>
<proteinExistence type="predicted"/>
<gene>
    <name evidence="1" type="ORF">F383_37715</name>
</gene>
<reference evidence="2" key="1">
    <citation type="submission" date="2014-09" db="EMBL/GenBank/DDBJ databases">
        <authorList>
            <person name="Mudge J."/>
            <person name="Ramaraj T."/>
            <person name="Lindquist I.E."/>
            <person name="Bharti A.K."/>
            <person name="Sundararajan A."/>
            <person name="Cameron C.T."/>
            <person name="Woodward J.E."/>
            <person name="May G.D."/>
            <person name="Brubaker C."/>
            <person name="Broadhvest J."/>
            <person name="Wilkins T.A."/>
        </authorList>
    </citation>
    <scope>NUCLEOTIDE SEQUENCE</scope>
    <source>
        <strain evidence="2">cv. AKA8401</strain>
    </source>
</reference>
<comment type="caution">
    <text evidence="1">The sequence shown here is derived from an EMBL/GenBank/DDBJ whole genome shotgun (WGS) entry which is preliminary data.</text>
</comment>
<keyword evidence="2" id="KW-1185">Reference proteome</keyword>
<evidence type="ECO:0000313" key="2">
    <source>
        <dbReference type="Proteomes" id="UP000032142"/>
    </source>
</evidence>
<sequence>MAHLPGAGVLALGYGWCVKAVWRCTGGRTEACWRLGLRRSLLLGFCPVF</sequence>
<dbReference type="AlphaFoldDB" id="A0A0B0MD29"/>
<organism evidence="1 2">
    <name type="scientific">Gossypium arboreum</name>
    <name type="common">Tree cotton</name>
    <name type="synonym">Gossypium nanking</name>
    <dbReference type="NCBI Taxonomy" id="29729"/>
    <lineage>
        <taxon>Eukaryota</taxon>
        <taxon>Viridiplantae</taxon>
        <taxon>Streptophyta</taxon>
        <taxon>Embryophyta</taxon>
        <taxon>Tracheophyta</taxon>
        <taxon>Spermatophyta</taxon>
        <taxon>Magnoliopsida</taxon>
        <taxon>eudicotyledons</taxon>
        <taxon>Gunneridae</taxon>
        <taxon>Pentapetalae</taxon>
        <taxon>rosids</taxon>
        <taxon>malvids</taxon>
        <taxon>Malvales</taxon>
        <taxon>Malvaceae</taxon>
        <taxon>Malvoideae</taxon>
        <taxon>Gossypium</taxon>
    </lineage>
</organism>
<protein>
    <submittedName>
        <fullName evidence="1">Uncharacterized protein</fullName>
    </submittedName>
</protein>
<accession>A0A0B0MD29</accession>